<protein>
    <recommendedName>
        <fullName evidence="2">Fe2OG dioxygenase domain-containing protein</fullName>
    </recommendedName>
</protein>
<dbReference type="Pfam" id="PF13532">
    <property type="entry name" value="2OG-FeII_Oxy_2"/>
    <property type="match status" value="1"/>
</dbReference>
<feature type="region of interest" description="Disordered" evidence="1">
    <location>
        <begin position="1"/>
        <end position="39"/>
    </location>
</feature>
<dbReference type="PROSITE" id="PS51471">
    <property type="entry name" value="FE2OG_OXY"/>
    <property type="match status" value="1"/>
</dbReference>
<organism evidence="3 4">
    <name type="scientific">Stereocaulon virgatum</name>
    <dbReference type="NCBI Taxonomy" id="373712"/>
    <lineage>
        <taxon>Eukaryota</taxon>
        <taxon>Fungi</taxon>
        <taxon>Dikarya</taxon>
        <taxon>Ascomycota</taxon>
        <taxon>Pezizomycotina</taxon>
        <taxon>Lecanoromycetes</taxon>
        <taxon>OSLEUM clade</taxon>
        <taxon>Lecanoromycetidae</taxon>
        <taxon>Lecanorales</taxon>
        <taxon>Lecanorineae</taxon>
        <taxon>Stereocaulaceae</taxon>
        <taxon>Stereocaulon</taxon>
    </lineage>
</organism>
<dbReference type="PANTHER" id="PTHR12463">
    <property type="entry name" value="OXYGENASE-RELATED"/>
    <property type="match status" value="1"/>
</dbReference>
<dbReference type="PANTHER" id="PTHR12463:SF1">
    <property type="entry name" value="2-OXOGLUTARATE AND FE-DEPENDENT OXYGENASE FAMILY PROTEIN"/>
    <property type="match status" value="1"/>
</dbReference>
<accession>A0ABR4A149</accession>
<sequence length="257" mass="29156">MEPPQQRKRKAINEFFTPVAKHKAPKPPKTREQGSGNKATDAITVLKTLVPGLSIHHDFVNHTEEQNILNFLNDPSKCIWRTDLSRRTMHFGGTYCLMPSKLDGQSHAKPQILQAPPMPEEFDWLIQRMIDTRIYPDSQRPQYCIVNEYTGNLGISAHTESFRFGEPVVGLSLLSACPIRFHELTKAYDGSVRSGKAGKASKTGRAVDVVMPGRSLLVMKGESRWEWQHEIMRSARGRGVGWKRISLTFRYELNGKI</sequence>
<evidence type="ECO:0000313" key="3">
    <source>
        <dbReference type="EMBL" id="KAL2038676.1"/>
    </source>
</evidence>
<evidence type="ECO:0000256" key="1">
    <source>
        <dbReference type="SAM" id="MobiDB-lite"/>
    </source>
</evidence>
<evidence type="ECO:0000259" key="2">
    <source>
        <dbReference type="PROSITE" id="PS51471"/>
    </source>
</evidence>
<dbReference type="Gene3D" id="2.60.120.590">
    <property type="entry name" value="Alpha-ketoglutarate-dependent dioxygenase AlkB-like"/>
    <property type="match status" value="1"/>
</dbReference>
<keyword evidence="4" id="KW-1185">Reference proteome</keyword>
<dbReference type="EMBL" id="JBEFKJ010000030">
    <property type="protein sequence ID" value="KAL2038676.1"/>
    <property type="molecule type" value="Genomic_DNA"/>
</dbReference>
<dbReference type="Proteomes" id="UP001590950">
    <property type="component" value="Unassembled WGS sequence"/>
</dbReference>
<proteinExistence type="predicted"/>
<reference evidence="3 4" key="1">
    <citation type="submission" date="2024-09" db="EMBL/GenBank/DDBJ databases">
        <title>Rethinking Asexuality: The Enigmatic Case of Functional Sexual Genes in Lepraria (Stereocaulaceae).</title>
        <authorList>
            <person name="Doellman M."/>
            <person name="Sun Y."/>
            <person name="Barcenas-Pena A."/>
            <person name="Lumbsch H.T."/>
            <person name="Grewe F."/>
        </authorList>
    </citation>
    <scope>NUCLEOTIDE SEQUENCE [LARGE SCALE GENOMIC DNA]</scope>
    <source>
        <strain evidence="3 4">Mercado 3170</strain>
    </source>
</reference>
<dbReference type="SUPFAM" id="SSF51197">
    <property type="entry name" value="Clavaminate synthase-like"/>
    <property type="match status" value="1"/>
</dbReference>
<feature type="compositionally biased region" description="Basic residues" evidence="1">
    <location>
        <begin position="1"/>
        <end position="10"/>
    </location>
</feature>
<dbReference type="InterPro" id="IPR032857">
    <property type="entry name" value="ALKBH4"/>
</dbReference>
<name>A0ABR4A149_9LECA</name>
<evidence type="ECO:0000313" key="4">
    <source>
        <dbReference type="Proteomes" id="UP001590950"/>
    </source>
</evidence>
<feature type="domain" description="Fe2OG dioxygenase" evidence="2">
    <location>
        <begin position="140"/>
        <end position="253"/>
    </location>
</feature>
<gene>
    <name evidence="3" type="ORF">N7G274_008434</name>
</gene>
<dbReference type="InterPro" id="IPR037151">
    <property type="entry name" value="AlkB-like_sf"/>
</dbReference>
<comment type="caution">
    <text evidence="3">The sequence shown here is derived from an EMBL/GenBank/DDBJ whole genome shotgun (WGS) entry which is preliminary data.</text>
</comment>
<dbReference type="InterPro" id="IPR027450">
    <property type="entry name" value="AlkB-like"/>
</dbReference>
<dbReference type="InterPro" id="IPR005123">
    <property type="entry name" value="Oxoglu/Fe-dep_dioxygenase_dom"/>
</dbReference>